<dbReference type="SUPFAM" id="SSF48452">
    <property type="entry name" value="TPR-like"/>
    <property type="match status" value="1"/>
</dbReference>
<gene>
    <name evidence="5" type="ORF">IFM89_021689</name>
</gene>
<protein>
    <submittedName>
        <fullName evidence="5">Uncharacterized protein</fullName>
    </submittedName>
</protein>
<keyword evidence="6" id="KW-1185">Reference proteome</keyword>
<dbReference type="EMBL" id="JADFTS010000003">
    <property type="protein sequence ID" value="KAF9615118.1"/>
    <property type="molecule type" value="Genomic_DNA"/>
</dbReference>
<evidence type="ECO:0000256" key="3">
    <source>
        <dbReference type="PROSITE-ProRule" id="PRU00339"/>
    </source>
</evidence>
<accession>A0A835IG46</accession>
<comment type="caution">
    <text evidence="5">The sequence shown here is derived from an EMBL/GenBank/DDBJ whole genome shotgun (WGS) entry which is preliminary data.</text>
</comment>
<name>A0A835IG46_9MAGN</name>
<dbReference type="GO" id="GO:0006620">
    <property type="term" value="P:post-translational protein targeting to endoplasmic reticulum membrane"/>
    <property type="evidence" value="ECO:0007669"/>
    <property type="project" value="TreeGrafter"/>
</dbReference>
<dbReference type="InterPro" id="IPR047150">
    <property type="entry name" value="SGT"/>
</dbReference>
<sequence length="303" mass="34026">MIGRWFSNMVGNMWERVIESFFARLCEDTRLSVTFVDRITGTKKHLSVTFVDRFTGTKKQPAPPPQQPVVETPPSSSNILLNPTVALGVCSLMSLAAAIVLDKIIRFRDDQPKKPPSSFNSRYAALIKEFERSGCQPIKSPNLAEKFRLQGNTAMQLKLYSDAIELYSYAIKLSERNSVCYCDRAIVFYKINKYVEAIRDCKKSIEIDPNCSRPYAYLGYAYFAQGKYRDAIDKGLMKALQLDPDTARLAEYLQNATIGGGGGGWRASPRDEVRCYLSVNGQARGPRNCGCVTTIPWVPFRPS</sequence>
<reference evidence="5 6" key="1">
    <citation type="submission" date="2020-10" db="EMBL/GenBank/DDBJ databases">
        <title>The Coptis chinensis genome and diversification of protoberbering-type alkaloids.</title>
        <authorList>
            <person name="Wang B."/>
            <person name="Shu S."/>
            <person name="Song C."/>
            <person name="Liu Y."/>
        </authorList>
    </citation>
    <scope>NUCLEOTIDE SEQUENCE [LARGE SCALE GENOMIC DNA]</scope>
    <source>
        <strain evidence="5">HL-2020</strain>
        <tissue evidence="5">Leaf</tissue>
    </source>
</reference>
<dbReference type="InterPro" id="IPR019734">
    <property type="entry name" value="TPR_rpt"/>
</dbReference>
<dbReference type="GO" id="GO:0072380">
    <property type="term" value="C:TRC complex"/>
    <property type="evidence" value="ECO:0007669"/>
    <property type="project" value="TreeGrafter"/>
</dbReference>
<dbReference type="Pfam" id="PF00515">
    <property type="entry name" value="TPR_1"/>
    <property type="match status" value="1"/>
</dbReference>
<dbReference type="Gene3D" id="1.25.40.10">
    <property type="entry name" value="Tetratricopeptide repeat domain"/>
    <property type="match status" value="1"/>
</dbReference>
<keyword evidence="1" id="KW-0677">Repeat</keyword>
<dbReference type="PROSITE" id="PS50005">
    <property type="entry name" value="TPR"/>
    <property type="match status" value="2"/>
</dbReference>
<dbReference type="SMART" id="SM00028">
    <property type="entry name" value="TPR"/>
    <property type="match status" value="3"/>
</dbReference>
<keyword evidence="2 3" id="KW-0802">TPR repeat</keyword>
<dbReference type="InterPro" id="IPR011990">
    <property type="entry name" value="TPR-like_helical_dom_sf"/>
</dbReference>
<dbReference type="GO" id="GO:0016020">
    <property type="term" value="C:membrane"/>
    <property type="evidence" value="ECO:0007669"/>
    <property type="project" value="TreeGrafter"/>
</dbReference>
<feature type="region of interest" description="Disordered" evidence="4">
    <location>
        <begin position="56"/>
        <end position="75"/>
    </location>
</feature>
<evidence type="ECO:0000256" key="2">
    <source>
        <dbReference type="ARBA" id="ARBA00022803"/>
    </source>
</evidence>
<dbReference type="OrthoDB" id="2423701at2759"/>
<dbReference type="PANTHER" id="PTHR45831">
    <property type="entry name" value="LD24721P"/>
    <property type="match status" value="1"/>
</dbReference>
<evidence type="ECO:0000313" key="5">
    <source>
        <dbReference type="EMBL" id="KAF9615118.1"/>
    </source>
</evidence>
<dbReference type="PANTHER" id="PTHR45831:SF2">
    <property type="entry name" value="LD24721P"/>
    <property type="match status" value="1"/>
</dbReference>
<organism evidence="5 6">
    <name type="scientific">Coptis chinensis</name>
    <dbReference type="NCBI Taxonomy" id="261450"/>
    <lineage>
        <taxon>Eukaryota</taxon>
        <taxon>Viridiplantae</taxon>
        <taxon>Streptophyta</taxon>
        <taxon>Embryophyta</taxon>
        <taxon>Tracheophyta</taxon>
        <taxon>Spermatophyta</taxon>
        <taxon>Magnoliopsida</taxon>
        <taxon>Ranunculales</taxon>
        <taxon>Ranunculaceae</taxon>
        <taxon>Coptidoideae</taxon>
        <taxon>Coptis</taxon>
    </lineage>
</organism>
<evidence type="ECO:0000256" key="1">
    <source>
        <dbReference type="ARBA" id="ARBA00022737"/>
    </source>
</evidence>
<evidence type="ECO:0000256" key="4">
    <source>
        <dbReference type="SAM" id="MobiDB-lite"/>
    </source>
</evidence>
<dbReference type="Proteomes" id="UP000631114">
    <property type="component" value="Unassembled WGS sequence"/>
</dbReference>
<proteinExistence type="predicted"/>
<evidence type="ECO:0000313" key="6">
    <source>
        <dbReference type="Proteomes" id="UP000631114"/>
    </source>
</evidence>
<feature type="repeat" description="TPR" evidence="3">
    <location>
        <begin position="178"/>
        <end position="211"/>
    </location>
</feature>
<dbReference type="AlphaFoldDB" id="A0A835IG46"/>
<dbReference type="GO" id="GO:0060090">
    <property type="term" value="F:molecular adaptor activity"/>
    <property type="evidence" value="ECO:0007669"/>
    <property type="project" value="TreeGrafter"/>
</dbReference>
<feature type="repeat" description="TPR" evidence="3">
    <location>
        <begin position="144"/>
        <end position="177"/>
    </location>
</feature>